<keyword evidence="3 5" id="KW-0560">Oxidoreductase</keyword>
<comment type="similarity">
    <text evidence="1 5">Belongs to the aldehyde dehydrogenase family.</text>
</comment>
<dbReference type="GO" id="GO:0036243">
    <property type="term" value="F:succinate-semialdehyde dehydrogenase (NADP+) activity"/>
    <property type="evidence" value="ECO:0007669"/>
    <property type="project" value="UniProtKB-EC"/>
</dbReference>
<evidence type="ECO:0000256" key="3">
    <source>
        <dbReference type="ARBA" id="ARBA00023002"/>
    </source>
</evidence>
<reference evidence="7 8" key="1">
    <citation type="submission" date="2020-08" db="EMBL/GenBank/DDBJ databases">
        <title>Sequencing the genomes of 1000 actinobacteria strains.</title>
        <authorList>
            <person name="Klenk H.-P."/>
        </authorList>
    </citation>
    <scope>NUCLEOTIDE SEQUENCE [LARGE SCALE GENOMIC DNA]</scope>
    <source>
        <strain evidence="7 8">DSM 28238</strain>
    </source>
</reference>
<evidence type="ECO:0000256" key="4">
    <source>
        <dbReference type="PROSITE-ProRule" id="PRU10007"/>
    </source>
</evidence>
<dbReference type="InterPro" id="IPR015590">
    <property type="entry name" value="Aldehyde_DH_dom"/>
</dbReference>
<dbReference type="AlphaFoldDB" id="A0A7W5TQI2"/>
<protein>
    <submittedName>
        <fullName evidence="7">Succinate-semialdehyde dehydrogenase/glutarate-semialdehyde dehydrogenase</fullName>
        <ecNumber evidence="7">1.2.1.16</ecNumber>
        <ecNumber evidence="7">1.2.1.20</ecNumber>
        <ecNumber evidence="7">1.2.1.79</ecNumber>
    </submittedName>
</protein>
<dbReference type="Proteomes" id="UP000547528">
    <property type="component" value="Unassembled WGS sequence"/>
</dbReference>
<keyword evidence="2" id="KW-0521">NADP</keyword>
<dbReference type="PANTHER" id="PTHR43217:SF2">
    <property type="entry name" value="SUCCINATE-SEMIALDEHYDE DEHYDROGENASE [NADP(+)]"/>
    <property type="match status" value="1"/>
</dbReference>
<dbReference type="RefSeq" id="WP_183357622.1">
    <property type="nucleotide sequence ID" value="NZ_BAABKR010000001.1"/>
</dbReference>
<feature type="domain" description="Aldehyde dehydrogenase" evidence="6">
    <location>
        <begin position="3"/>
        <end position="452"/>
    </location>
</feature>
<dbReference type="FunFam" id="3.40.605.10:FF:000012">
    <property type="entry name" value="NAD-dependent succinate-semialdehyde dehydrogenase"/>
    <property type="match status" value="1"/>
</dbReference>
<dbReference type="EC" id="1.2.1.20" evidence="7"/>
<dbReference type="PROSITE" id="PS00687">
    <property type="entry name" value="ALDEHYDE_DEHYDR_GLU"/>
    <property type="match status" value="1"/>
</dbReference>
<evidence type="ECO:0000313" key="8">
    <source>
        <dbReference type="Proteomes" id="UP000547528"/>
    </source>
</evidence>
<dbReference type="PANTHER" id="PTHR43217">
    <property type="entry name" value="SUCCINATE SEMIALDEHYDE DEHYDROGENASE [NAD(P)+] SAD"/>
    <property type="match status" value="1"/>
</dbReference>
<keyword evidence="8" id="KW-1185">Reference proteome</keyword>
<evidence type="ECO:0000256" key="5">
    <source>
        <dbReference type="RuleBase" id="RU003345"/>
    </source>
</evidence>
<dbReference type="InterPro" id="IPR016161">
    <property type="entry name" value="Ald_DH/histidinol_DH"/>
</dbReference>
<dbReference type="GO" id="GO:0102810">
    <property type="term" value="F:glutarate-semialdehyde dehydrogenase (NADP+) activity"/>
    <property type="evidence" value="ECO:0007669"/>
    <property type="project" value="UniProtKB-EC"/>
</dbReference>
<sequence length="460" mass="49852">MSTYAVTNPATGVVEQEYATATDEQIARALDAAGDAFPAWSATVASERAALLSRVADLYEERAEQLAAIITREMGKPRKQALGELKIVVSIYRYYAERGEGYLADEEVDVARGGRAVVRNDAYGVLLGIMPWNFPYYQVARFAAPNLMVGNTILLKHAPQCPESAAAMEQLFLDAGLPAGAFVNVYASNEQVAEMIIPDRRVQGVSLTGSERAGSAVAQVAGKHLKKIVLELGGNDPFLVLDREVVPQAVKRALASRMGNAGQACNAAKRIIVLDEFYEDFVDQLEDAVKGVQLGDPTSDDTFMGPMSSERAAEDLDAQVQDAVSHGARVHSGGRRADRPGPWYEPTMLTGITEEMRAYREELFGPVAMVYRVADQDAAVALANDSDYGLSASVHATDLDRAERVADQIESGMVYLNEGASTAAELPFGGVKRSGIGRELGRYGMEEFVNKRLVKYAKER</sequence>
<dbReference type="Pfam" id="PF00171">
    <property type="entry name" value="Aldedh"/>
    <property type="match status" value="1"/>
</dbReference>
<dbReference type="Gene3D" id="3.40.605.10">
    <property type="entry name" value="Aldehyde Dehydrogenase, Chain A, domain 1"/>
    <property type="match status" value="1"/>
</dbReference>
<evidence type="ECO:0000256" key="1">
    <source>
        <dbReference type="ARBA" id="ARBA00009986"/>
    </source>
</evidence>
<dbReference type="FunFam" id="3.40.309.10:FF:000009">
    <property type="entry name" value="Aldehyde dehydrogenase A"/>
    <property type="match status" value="1"/>
</dbReference>
<comment type="caution">
    <text evidence="7">The sequence shown here is derived from an EMBL/GenBank/DDBJ whole genome shotgun (WGS) entry which is preliminary data.</text>
</comment>
<dbReference type="SUPFAM" id="SSF53720">
    <property type="entry name" value="ALDH-like"/>
    <property type="match status" value="1"/>
</dbReference>
<evidence type="ECO:0000256" key="2">
    <source>
        <dbReference type="ARBA" id="ARBA00022857"/>
    </source>
</evidence>
<dbReference type="EC" id="1.2.1.79" evidence="7"/>
<dbReference type="CDD" id="cd07100">
    <property type="entry name" value="ALDH_SSADH1_GabD1"/>
    <property type="match status" value="1"/>
</dbReference>
<gene>
    <name evidence="7" type="ORF">FHX47_000878</name>
</gene>
<dbReference type="InterPro" id="IPR044148">
    <property type="entry name" value="ALDH_GabD1-like"/>
</dbReference>
<dbReference type="InterPro" id="IPR029510">
    <property type="entry name" value="Ald_DH_CS_GLU"/>
</dbReference>
<dbReference type="InterPro" id="IPR016162">
    <property type="entry name" value="Ald_DH_N"/>
</dbReference>
<name>A0A7W5TQI2_9MICC</name>
<dbReference type="GO" id="GO:0004777">
    <property type="term" value="F:succinate-semialdehyde dehydrogenase (NAD+) activity"/>
    <property type="evidence" value="ECO:0007669"/>
    <property type="project" value="TreeGrafter"/>
</dbReference>
<proteinExistence type="inferred from homology"/>
<feature type="active site" evidence="4">
    <location>
        <position position="231"/>
    </location>
</feature>
<dbReference type="Gene3D" id="3.40.309.10">
    <property type="entry name" value="Aldehyde Dehydrogenase, Chain A, domain 2"/>
    <property type="match status" value="1"/>
</dbReference>
<dbReference type="EC" id="1.2.1.16" evidence="7"/>
<dbReference type="InterPro" id="IPR016163">
    <property type="entry name" value="Ald_DH_C"/>
</dbReference>
<dbReference type="GO" id="GO:0004030">
    <property type="term" value="F:aldehyde dehydrogenase [NAD(P)+] activity"/>
    <property type="evidence" value="ECO:0007669"/>
    <property type="project" value="InterPro"/>
</dbReference>
<organism evidence="7 8">
    <name type="scientific">Garicola koreensis</name>
    <dbReference type="NCBI Taxonomy" id="1262554"/>
    <lineage>
        <taxon>Bacteria</taxon>
        <taxon>Bacillati</taxon>
        <taxon>Actinomycetota</taxon>
        <taxon>Actinomycetes</taxon>
        <taxon>Micrococcales</taxon>
        <taxon>Micrococcaceae</taxon>
        <taxon>Garicola</taxon>
    </lineage>
</organism>
<dbReference type="EMBL" id="JACIBT010000001">
    <property type="protein sequence ID" value="MBB3667285.1"/>
    <property type="molecule type" value="Genomic_DNA"/>
</dbReference>
<evidence type="ECO:0000313" key="7">
    <source>
        <dbReference type="EMBL" id="MBB3667285.1"/>
    </source>
</evidence>
<dbReference type="InterPro" id="IPR047110">
    <property type="entry name" value="GABD/Sad-like"/>
</dbReference>
<evidence type="ECO:0000259" key="6">
    <source>
        <dbReference type="Pfam" id="PF00171"/>
    </source>
</evidence>
<accession>A0A7W5TQI2</accession>